<dbReference type="Pfam" id="PF00196">
    <property type="entry name" value="GerE"/>
    <property type="match status" value="1"/>
</dbReference>
<comment type="caution">
    <text evidence="3">The sequence shown here is derived from an EMBL/GenBank/DDBJ whole genome shotgun (WGS) entry which is preliminary data.</text>
</comment>
<feature type="domain" description="HTH luxR-type" evidence="2">
    <location>
        <begin position="139"/>
        <end position="207"/>
    </location>
</feature>
<gene>
    <name evidence="3" type="ORF">DFR35_0824</name>
</gene>
<accession>A0A497XQ58</accession>
<dbReference type="SMART" id="SM00421">
    <property type="entry name" value="HTH_LUXR"/>
    <property type="match status" value="1"/>
</dbReference>
<dbReference type="GO" id="GO:0003677">
    <property type="term" value="F:DNA binding"/>
    <property type="evidence" value="ECO:0007669"/>
    <property type="project" value="UniProtKB-KW"/>
</dbReference>
<sequence>MAKGRPHVFLSARGDLLPRWLEAFPAAIGARIGDRVEADVVPSAAWVRLADEPVAATLEKARRQVGAAVPCIVLADHPNDEEALVAFAAAARGYCNTHAAPELLSRIADVVAQGGLWIGESLMQRLLRATSHLPSPPLSPANPPWESGLTARERQVALAVAAGAANKEIARQFDITERTVKAHVSALLGKLGVRDRLQLALVVNGQRSR</sequence>
<dbReference type="SUPFAM" id="SSF46894">
    <property type="entry name" value="C-terminal effector domain of the bipartite response regulators"/>
    <property type="match status" value="1"/>
</dbReference>
<name>A0A497XQ58_9PROT</name>
<dbReference type="EMBL" id="RCCI01000004">
    <property type="protein sequence ID" value="RLJ68269.1"/>
    <property type="molecule type" value="Genomic_DNA"/>
</dbReference>
<dbReference type="PANTHER" id="PTHR43214">
    <property type="entry name" value="TWO-COMPONENT RESPONSE REGULATOR"/>
    <property type="match status" value="1"/>
</dbReference>
<dbReference type="RefSeq" id="WP_121240183.1">
    <property type="nucleotide sequence ID" value="NZ_BHVV01000001.1"/>
</dbReference>
<dbReference type="GO" id="GO:0006355">
    <property type="term" value="P:regulation of DNA-templated transcription"/>
    <property type="evidence" value="ECO:0007669"/>
    <property type="project" value="InterPro"/>
</dbReference>
<dbReference type="Gene3D" id="3.40.50.2300">
    <property type="match status" value="1"/>
</dbReference>
<dbReference type="InterPro" id="IPR016032">
    <property type="entry name" value="Sig_transdc_resp-reg_C-effctor"/>
</dbReference>
<evidence type="ECO:0000313" key="4">
    <source>
        <dbReference type="Proteomes" id="UP000268908"/>
    </source>
</evidence>
<protein>
    <submittedName>
        <fullName evidence="3">Regulatory LuxR family protein</fullName>
    </submittedName>
</protein>
<dbReference type="Proteomes" id="UP000268908">
    <property type="component" value="Unassembled WGS sequence"/>
</dbReference>
<proteinExistence type="predicted"/>
<dbReference type="PROSITE" id="PS00622">
    <property type="entry name" value="HTH_LUXR_1"/>
    <property type="match status" value="1"/>
</dbReference>
<keyword evidence="1" id="KW-0238">DNA-binding</keyword>
<dbReference type="OrthoDB" id="9794397at2"/>
<organism evidence="3 4">
    <name type="scientific">Sulfurisoma sediminicola</name>
    <dbReference type="NCBI Taxonomy" id="1381557"/>
    <lineage>
        <taxon>Bacteria</taxon>
        <taxon>Pseudomonadati</taxon>
        <taxon>Pseudomonadota</taxon>
        <taxon>Betaproteobacteria</taxon>
        <taxon>Nitrosomonadales</taxon>
        <taxon>Sterolibacteriaceae</taxon>
        <taxon>Sulfurisoma</taxon>
    </lineage>
</organism>
<dbReference type="PANTHER" id="PTHR43214:SF38">
    <property type="entry name" value="NITRATE_NITRITE RESPONSE REGULATOR PROTEIN NARL"/>
    <property type="match status" value="1"/>
</dbReference>
<dbReference type="InterPro" id="IPR000792">
    <property type="entry name" value="Tscrpt_reg_LuxR_C"/>
</dbReference>
<dbReference type="PROSITE" id="PS50043">
    <property type="entry name" value="HTH_LUXR_2"/>
    <property type="match status" value="1"/>
</dbReference>
<dbReference type="AlphaFoldDB" id="A0A497XQ58"/>
<evidence type="ECO:0000313" key="3">
    <source>
        <dbReference type="EMBL" id="RLJ68269.1"/>
    </source>
</evidence>
<evidence type="ECO:0000256" key="1">
    <source>
        <dbReference type="ARBA" id="ARBA00023125"/>
    </source>
</evidence>
<dbReference type="InterPro" id="IPR039420">
    <property type="entry name" value="WalR-like"/>
</dbReference>
<keyword evidence="4" id="KW-1185">Reference proteome</keyword>
<reference evidence="3 4" key="1">
    <citation type="submission" date="2018-10" db="EMBL/GenBank/DDBJ databases">
        <title>Genomic Encyclopedia of Type Strains, Phase IV (KMG-IV): sequencing the most valuable type-strain genomes for metagenomic binning, comparative biology and taxonomic classification.</title>
        <authorList>
            <person name="Goeker M."/>
        </authorList>
    </citation>
    <scope>NUCLEOTIDE SEQUENCE [LARGE SCALE GENOMIC DNA]</scope>
    <source>
        <strain evidence="3 4">DSM 26916</strain>
    </source>
</reference>
<dbReference type="CDD" id="cd06170">
    <property type="entry name" value="LuxR_C_like"/>
    <property type="match status" value="1"/>
</dbReference>
<dbReference type="PRINTS" id="PR00038">
    <property type="entry name" value="HTHLUXR"/>
</dbReference>
<evidence type="ECO:0000259" key="2">
    <source>
        <dbReference type="PROSITE" id="PS50043"/>
    </source>
</evidence>